<reference evidence="6" key="1">
    <citation type="submission" date="2016-10" db="EMBL/GenBank/DDBJ databases">
        <authorList>
            <person name="Varghese N."/>
            <person name="Submissions S."/>
        </authorList>
    </citation>
    <scope>NUCLEOTIDE SEQUENCE [LARGE SCALE GENOMIC DNA]</scope>
    <source>
        <strain evidence="6">DSM 26879</strain>
    </source>
</reference>
<keyword evidence="2" id="KW-0560">Oxidoreductase</keyword>
<dbReference type="GO" id="GO:0051301">
    <property type="term" value="P:cell division"/>
    <property type="evidence" value="ECO:0007669"/>
    <property type="project" value="UniProtKB-KW"/>
</dbReference>
<dbReference type="InterPro" id="IPR011707">
    <property type="entry name" value="Cu-oxidase-like_N"/>
</dbReference>
<sequence length="461" mass="50001">MAISRRGFMGVMGGGAIGAAGLWPRRAVAAVQSLTIQPASYAVLDVPTQGMVSAFADAPPPVIRMRQGQPFAIDVTNATPDYTAMHWHGLRVPNAMDGVPYLTQFPIAEAETFRYAFTPTDAGTYWYHPHCMTMDQMARGMTGVLIVDEADPLEFDSEVVLNLRDFRLNSAGEFIDLWTARGAARSGTFGTVMTANWNQLDLHDVPTGGLVRLRLVATDTTRIYKMIVAGAAGAVIAMDGHPLREPVPFPSAEKPLILSPGQRAEIVLKMPDIEGAEVTVLTDAPGGPRALAQLRSVGANLGRALADAPQLLPNRVSEPDLTAPRVEEFVFGWTPEGGPPVDGLCGSLGYAFWSINRTPWQGDAAEDTPALATFQKGENVVLRLRNESPNDHPIHLHGMTFRPISSNKRVLPSNWTDTALLLREETIEIAMVMDNPGDWAFHCHVIEHQKTGLAGFIRVLG</sequence>
<evidence type="ECO:0000259" key="3">
    <source>
        <dbReference type="Pfam" id="PF07731"/>
    </source>
</evidence>
<keyword evidence="6" id="KW-1185">Reference proteome</keyword>
<dbReference type="InterPro" id="IPR045087">
    <property type="entry name" value="Cu-oxidase_fam"/>
</dbReference>
<dbReference type="OrthoDB" id="9757546at2"/>
<dbReference type="Gene3D" id="2.60.40.420">
    <property type="entry name" value="Cupredoxins - blue copper proteins"/>
    <property type="match status" value="3"/>
</dbReference>
<dbReference type="GO" id="GO:0030288">
    <property type="term" value="C:outer membrane-bounded periplasmic space"/>
    <property type="evidence" value="ECO:0007669"/>
    <property type="project" value="TreeGrafter"/>
</dbReference>
<dbReference type="InterPro" id="IPR002355">
    <property type="entry name" value="Cu_oxidase_Cu_BS"/>
</dbReference>
<evidence type="ECO:0000313" key="5">
    <source>
        <dbReference type="EMBL" id="SFR45141.1"/>
    </source>
</evidence>
<dbReference type="PANTHER" id="PTHR11709">
    <property type="entry name" value="MULTI-COPPER OXIDASE"/>
    <property type="match status" value="1"/>
</dbReference>
<organism evidence="5 6">
    <name type="scientific">Yoonia tamlensis</name>
    <dbReference type="NCBI Taxonomy" id="390270"/>
    <lineage>
        <taxon>Bacteria</taxon>
        <taxon>Pseudomonadati</taxon>
        <taxon>Pseudomonadota</taxon>
        <taxon>Alphaproteobacteria</taxon>
        <taxon>Rhodobacterales</taxon>
        <taxon>Paracoccaceae</taxon>
        <taxon>Yoonia</taxon>
    </lineage>
</organism>
<feature type="domain" description="Plastocyanin-like" evidence="3">
    <location>
        <begin position="361"/>
        <end position="455"/>
    </location>
</feature>
<dbReference type="InterPro" id="IPR008972">
    <property type="entry name" value="Cupredoxin"/>
</dbReference>
<dbReference type="InterPro" id="IPR011706">
    <property type="entry name" value="Cu-oxidase_C"/>
</dbReference>
<evidence type="ECO:0000313" key="6">
    <source>
        <dbReference type="Proteomes" id="UP000199478"/>
    </source>
</evidence>
<keyword evidence="5" id="KW-0131">Cell cycle</keyword>
<keyword evidence="1" id="KW-0479">Metal-binding</keyword>
<evidence type="ECO:0000256" key="1">
    <source>
        <dbReference type="ARBA" id="ARBA00022723"/>
    </source>
</evidence>
<keyword evidence="5" id="KW-0946">Virion</keyword>
<dbReference type="EMBL" id="FOYP01000001">
    <property type="protein sequence ID" value="SFR45141.1"/>
    <property type="molecule type" value="Genomic_DNA"/>
</dbReference>
<dbReference type="InterPro" id="IPR006311">
    <property type="entry name" value="TAT_signal"/>
</dbReference>
<name>A0A1I6GSS9_9RHOB</name>
<dbReference type="Pfam" id="PF07732">
    <property type="entry name" value="Cu-oxidase_3"/>
    <property type="match status" value="1"/>
</dbReference>
<dbReference type="Pfam" id="PF07731">
    <property type="entry name" value="Cu-oxidase_2"/>
    <property type="match status" value="1"/>
</dbReference>
<accession>A0A1I6GSS9</accession>
<dbReference type="GO" id="GO:0016491">
    <property type="term" value="F:oxidoreductase activity"/>
    <property type="evidence" value="ECO:0007669"/>
    <property type="project" value="UniProtKB-KW"/>
</dbReference>
<proteinExistence type="predicted"/>
<dbReference type="SUPFAM" id="SSF49503">
    <property type="entry name" value="Cupredoxins"/>
    <property type="match status" value="3"/>
</dbReference>
<dbReference type="PROSITE" id="PS00079">
    <property type="entry name" value="MULTICOPPER_OXIDASE1"/>
    <property type="match status" value="1"/>
</dbReference>
<dbReference type="InterPro" id="IPR033138">
    <property type="entry name" value="Cu_oxidase_CS"/>
</dbReference>
<protein>
    <submittedName>
        <fullName evidence="5">Multicopper oxidase with three cupredoxin domains (Includes cell division protein FtsP and spore coat protein CotA)</fullName>
    </submittedName>
</protein>
<dbReference type="RefSeq" id="WP_090199677.1">
    <property type="nucleotide sequence ID" value="NZ_FOYP01000001.1"/>
</dbReference>
<keyword evidence="5" id="KW-0167">Capsid protein</keyword>
<dbReference type="PROSITE" id="PS00080">
    <property type="entry name" value="MULTICOPPER_OXIDASE2"/>
    <property type="match status" value="1"/>
</dbReference>
<evidence type="ECO:0000259" key="4">
    <source>
        <dbReference type="Pfam" id="PF07732"/>
    </source>
</evidence>
<dbReference type="PROSITE" id="PS51318">
    <property type="entry name" value="TAT"/>
    <property type="match status" value="1"/>
</dbReference>
<keyword evidence="5" id="KW-0132">Cell division</keyword>
<gene>
    <name evidence="5" type="ORF">SAMN04488005_2108</name>
</gene>
<evidence type="ECO:0000256" key="2">
    <source>
        <dbReference type="ARBA" id="ARBA00023002"/>
    </source>
</evidence>
<dbReference type="PANTHER" id="PTHR11709:SF2">
    <property type="entry name" value="MULTICOPPER OXIDASE LPR1"/>
    <property type="match status" value="1"/>
</dbReference>
<dbReference type="GO" id="GO:0005507">
    <property type="term" value="F:copper ion binding"/>
    <property type="evidence" value="ECO:0007669"/>
    <property type="project" value="InterPro"/>
</dbReference>
<dbReference type="STRING" id="390270.SAMN04488005_2108"/>
<dbReference type="AlphaFoldDB" id="A0A1I6GSS9"/>
<feature type="domain" description="Plastocyanin-like" evidence="4">
    <location>
        <begin position="40"/>
        <end position="149"/>
    </location>
</feature>
<dbReference type="Proteomes" id="UP000199478">
    <property type="component" value="Unassembled WGS sequence"/>
</dbReference>